<dbReference type="AlphaFoldDB" id="A0AAT9FR93"/>
<feature type="domain" description="WGR" evidence="1">
    <location>
        <begin position="1"/>
        <end position="89"/>
    </location>
</feature>
<dbReference type="SMART" id="SM00773">
    <property type="entry name" value="WGR"/>
    <property type="match status" value="1"/>
</dbReference>
<dbReference type="SUPFAM" id="SSF56091">
    <property type="entry name" value="DNA ligase/mRNA capping enzyme, catalytic domain"/>
    <property type="match status" value="1"/>
</dbReference>
<dbReference type="InterPro" id="IPR036930">
    <property type="entry name" value="WGR_dom_sf"/>
</dbReference>
<dbReference type="InterPro" id="IPR008893">
    <property type="entry name" value="WGR_domain"/>
</dbReference>
<dbReference type="Gene3D" id="3.30.470.30">
    <property type="entry name" value="DNA ligase/mRNA capping enzyme"/>
    <property type="match status" value="1"/>
</dbReference>
<dbReference type="Pfam" id="PF05406">
    <property type="entry name" value="WGR"/>
    <property type="match status" value="1"/>
</dbReference>
<dbReference type="PROSITE" id="PS51977">
    <property type="entry name" value="WGR"/>
    <property type="match status" value="1"/>
</dbReference>
<evidence type="ECO:0000313" key="2">
    <source>
        <dbReference type="EMBL" id="BDS08535.1"/>
    </source>
</evidence>
<name>A0AAT9FR93_9BACT</name>
<protein>
    <recommendedName>
        <fullName evidence="1">WGR domain-containing protein</fullName>
    </recommendedName>
</protein>
<evidence type="ECO:0000259" key="1">
    <source>
        <dbReference type="PROSITE" id="PS51977"/>
    </source>
</evidence>
<dbReference type="SUPFAM" id="SSF142921">
    <property type="entry name" value="WGR domain-like"/>
    <property type="match status" value="1"/>
</dbReference>
<gene>
    <name evidence="2" type="ORF">NT6N_35750</name>
</gene>
<sequence>MNTNITSTFLYFREGNSDKEYHVAIEPEGNGYHVTYAYGRRGNTLTTGSKTRQSVTLAEATTIYDKLVRQKMAKGYRTEDNQKPGPITHARDAGEDTGIRCQLLSSVDENQVSHLLTDKRYCLQEKHDGRRLMIRKTGNQITGINRRGLVVSIPNTIRQAVDKLPVDVLLDGEVVGETYHVFDLLELKGHDIRHKGYLSRHAGIVALLPPNDGSLLWVTTAMDSEWCACGLR</sequence>
<proteinExistence type="predicted"/>
<reference evidence="2" key="1">
    <citation type="submission" date="2024-07" db="EMBL/GenBank/DDBJ databases">
        <title>Complete genome sequence of Verrucomicrobiaceae bacterium NT6N.</title>
        <authorList>
            <person name="Huang C."/>
            <person name="Takami H."/>
            <person name="Hamasaki K."/>
        </authorList>
    </citation>
    <scope>NUCLEOTIDE SEQUENCE</scope>
    <source>
        <strain evidence="2">NT6N</strain>
    </source>
</reference>
<dbReference type="EMBL" id="AP026866">
    <property type="protein sequence ID" value="BDS08535.1"/>
    <property type="molecule type" value="Genomic_DNA"/>
</dbReference>
<dbReference type="KEGG" id="osu:NT6N_35750"/>
<dbReference type="Gene3D" id="2.20.140.10">
    <property type="entry name" value="WGR domain"/>
    <property type="match status" value="1"/>
</dbReference>
<organism evidence="2">
    <name type="scientific">Oceaniferula spumae</name>
    <dbReference type="NCBI Taxonomy" id="2979115"/>
    <lineage>
        <taxon>Bacteria</taxon>
        <taxon>Pseudomonadati</taxon>
        <taxon>Verrucomicrobiota</taxon>
        <taxon>Verrucomicrobiia</taxon>
        <taxon>Verrucomicrobiales</taxon>
        <taxon>Verrucomicrobiaceae</taxon>
        <taxon>Oceaniferula</taxon>
    </lineage>
</organism>
<accession>A0AAT9FR93</accession>